<evidence type="ECO:0000313" key="4">
    <source>
        <dbReference type="EMBL" id="NMH64871.1"/>
    </source>
</evidence>
<feature type="domain" description="Aminoglycoside phosphotransferase" evidence="3">
    <location>
        <begin position="41"/>
        <end position="253"/>
    </location>
</feature>
<evidence type="ECO:0000313" key="5">
    <source>
        <dbReference type="Proteomes" id="UP000737113"/>
    </source>
</evidence>
<dbReference type="Pfam" id="PF01636">
    <property type="entry name" value="APH"/>
    <property type="match status" value="1"/>
</dbReference>
<dbReference type="AlphaFoldDB" id="A0A972FSF6"/>
<organism evidence="4 5">
    <name type="scientific">Shewanella salipaludis</name>
    <dbReference type="NCBI Taxonomy" id="2723052"/>
    <lineage>
        <taxon>Bacteria</taxon>
        <taxon>Pseudomonadati</taxon>
        <taxon>Pseudomonadota</taxon>
        <taxon>Gammaproteobacteria</taxon>
        <taxon>Alteromonadales</taxon>
        <taxon>Shewanellaceae</taxon>
        <taxon>Shewanella</taxon>
    </lineage>
</organism>
<comment type="caution">
    <text evidence="4">The sequence shown here is derived from an EMBL/GenBank/DDBJ whole genome shotgun (WGS) entry which is preliminary data.</text>
</comment>
<sequence>MPAIIKQFFLKSHEMTLSDPRFISLTHWLSQYLDTHVTPVLISGDASFRRYFRVHGEQRSFIAVDSPPAQVPIAAFMQLAEAYADAGLRVPQTIAASEEMGFMLLSDLGDVQLLAVLNQGNVGDYYRQALTLLPRIAGVTATAAGPLPEYDAAFVERELQIFTHWLLGTHLGLPLDGDTERLLDAAFKCLVASALEQPTVGMHRDFHSRNLMLQQEGLSVIDFQDAVLGPVTYDAVSLLRDCYVRWPDALVDELMEYHYRLCMAEGLLDNNTDIGRYRRWFDLMGVQRHLKAAGIFARLNHRDNKPAYMADIPLTLSYIVDVAGRYPELQPLAHWVAARVIPALEARG</sequence>
<reference evidence="4" key="1">
    <citation type="submission" date="2020-04" db="EMBL/GenBank/DDBJ databases">
        <title>Description of Shewanella salipaludis sp. nov., isolated from a salt marsh.</title>
        <authorList>
            <person name="Park S."/>
            <person name="Yoon J.-H."/>
        </authorList>
    </citation>
    <scope>NUCLEOTIDE SEQUENCE</scope>
    <source>
        <strain evidence="4">SHSM-M6</strain>
    </source>
</reference>
<dbReference type="SUPFAM" id="SSF56112">
    <property type="entry name" value="Protein kinase-like (PK-like)"/>
    <property type="match status" value="1"/>
</dbReference>
<keyword evidence="5" id="KW-1185">Reference proteome</keyword>
<dbReference type="EMBL" id="JAAXYH010000003">
    <property type="protein sequence ID" value="NMH64871.1"/>
    <property type="molecule type" value="Genomic_DNA"/>
</dbReference>
<dbReference type="PANTHER" id="PTHR33540:SF1">
    <property type="entry name" value="N-ACETYLMURAMATE_N-ACETYLGLUCOSAMINE KINASE"/>
    <property type="match status" value="1"/>
</dbReference>
<keyword evidence="1" id="KW-0547">Nucleotide-binding</keyword>
<name>A0A972FSF6_9GAMM</name>
<keyword evidence="2" id="KW-0067">ATP-binding</keyword>
<evidence type="ECO:0000259" key="3">
    <source>
        <dbReference type="Pfam" id="PF01636"/>
    </source>
</evidence>
<proteinExistence type="predicted"/>
<dbReference type="Gene3D" id="3.30.200.20">
    <property type="entry name" value="Phosphorylase Kinase, domain 1"/>
    <property type="match status" value="1"/>
</dbReference>
<dbReference type="PANTHER" id="PTHR33540">
    <property type="entry name" value="TRNA THREONYLCARBAMOYLADENOSINE BIOSYNTHESIS PROTEIN TSAE"/>
    <property type="match status" value="1"/>
</dbReference>
<dbReference type="Proteomes" id="UP000737113">
    <property type="component" value="Unassembled WGS sequence"/>
</dbReference>
<accession>A0A972FSF6</accession>
<evidence type="ECO:0000256" key="1">
    <source>
        <dbReference type="ARBA" id="ARBA00022741"/>
    </source>
</evidence>
<dbReference type="InterPro" id="IPR002575">
    <property type="entry name" value="Aminoglycoside_PTrfase"/>
</dbReference>
<gene>
    <name evidence="4" type="ORF">HC757_06765</name>
</gene>
<dbReference type="InterPro" id="IPR011009">
    <property type="entry name" value="Kinase-like_dom_sf"/>
</dbReference>
<protein>
    <submittedName>
        <fullName evidence="4">Phosphotransferase</fullName>
    </submittedName>
</protein>
<dbReference type="GO" id="GO:0005524">
    <property type="term" value="F:ATP binding"/>
    <property type="evidence" value="ECO:0007669"/>
    <property type="project" value="UniProtKB-KW"/>
</dbReference>
<dbReference type="Gene3D" id="3.90.1200.10">
    <property type="match status" value="1"/>
</dbReference>
<evidence type="ECO:0000256" key="2">
    <source>
        <dbReference type="ARBA" id="ARBA00022840"/>
    </source>
</evidence>